<dbReference type="EMBL" id="AP023418">
    <property type="protein sequence ID" value="BCK82628.1"/>
    <property type="molecule type" value="Genomic_DNA"/>
</dbReference>
<proteinExistence type="predicted"/>
<name>A0A810Q2S5_9FIRM</name>
<accession>A0A810Q2S5</accession>
<sequence>MWYCKMYFPGRHEVIESDAFGTQGAPSQRKAFPFLESLLSFTELDIRKVAVAPRCISDDLESLDRERVTNAMVKLGGLADTHSFFRVLYTKWLYLRSKGFKNNGEEVTCALDELRSLPEELPLYQKQILHFFELILDIDKAGREPSRQVLRYYHFDKPDQSSDPELFPFRLLTTRFEPVDGDACAPVLYANTVADMISFSLQTCVERSITVRRCKNCGRYFAQTGRVSAEYCDRTPLDGQSSCRAMGAFQQWTLKQADDPVFKVYRREYKRRFAWIKAGRISDSEFYAWSEQAREQKKKCDEGIITAEDFQRWLKES</sequence>
<dbReference type="KEGG" id="vcop:MM50RIKEN_23910"/>
<evidence type="ECO:0000313" key="1">
    <source>
        <dbReference type="EMBL" id="BCK82628.1"/>
    </source>
</evidence>
<evidence type="ECO:0000313" key="2">
    <source>
        <dbReference type="Proteomes" id="UP000681035"/>
    </source>
</evidence>
<dbReference type="Pfam" id="PF19553">
    <property type="entry name" value="DUF6076"/>
    <property type="match status" value="1"/>
</dbReference>
<gene>
    <name evidence="1" type="ORF">MM50RIKEN_23910</name>
</gene>
<reference evidence="1" key="1">
    <citation type="submission" date="2020-09" db="EMBL/GenBank/DDBJ databases">
        <title>New species isolated from human feces.</title>
        <authorList>
            <person name="Kitahara M."/>
            <person name="Shigeno Y."/>
            <person name="Shime M."/>
            <person name="Matsumoto Y."/>
            <person name="Nakamura S."/>
            <person name="Motooka D."/>
            <person name="Fukuoka S."/>
            <person name="Nishikawa H."/>
            <person name="Benno Y."/>
        </authorList>
    </citation>
    <scope>NUCLEOTIDE SEQUENCE</scope>
    <source>
        <strain evidence="1">MM50</strain>
    </source>
</reference>
<dbReference type="Proteomes" id="UP000681035">
    <property type="component" value="Chromosome"/>
</dbReference>
<dbReference type="InterPro" id="IPR045722">
    <property type="entry name" value="DUF6076"/>
</dbReference>
<dbReference type="RefSeq" id="WP_213541181.1">
    <property type="nucleotide sequence ID" value="NZ_AP023418.1"/>
</dbReference>
<protein>
    <submittedName>
        <fullName evidence="1">Uncharacterized protein</fullName>
    </submittedName>
</protein>
<organism evidence="1 2">
    <name type="scientific">Vescimonas coprocola</name>
    <dbReference type="NCBI Taxonomy" id="2714355"/>
    <lineage>
        <taxon>Bacteria</taxon>
        <taxon>Bacillati</taxon>
        <taxon>Bacillota</taxon>
        <taxon>Clostridia</taxon>
        <taxon>Eubacteriales</taxon>
        <taxon>Oscillospiraceae</taxon>
        <taxon>Vescimonas</taxon>
    </lineage>
</organism>
<keyword evidence="2" id="KW-1185">Reference proteome</keyword>
<dbReference type="AlphaFoldDB" id="A0A810Q2S5"/>